<feature type="transmembrane region" description="Helical" evidence="1">
    <location>
        <begin position="98"/>
        <end position="117"/>
    </location>
</feature>
<feature type="transmembrane region" description="Helical" evidence="1">
    <location>
        <begin position="138"/>
        <end position="159"/>
    </location>
</feature>
<feature type="transmembrane region" description="Helical" evidence="1">
    <location>
        <begin position="165"/>
        <end position="188"/>
    </location>
</feature>
<feature type="transmembrane region" description="Helical" evidence="1">
    <location>
        <begin position="375"/>
        <end position="397"/>
    </location>
</feature>
<evidence type="ECO:0008006" key="4">
    <source>
        <dbReference type="Google" id="ProtNLM"/>
    </source>
</evidence>
<sequence length="417" mass="46582">MKKLPGYCLLSFEVIYTAWEWMFLLAAAFFLTSIEHGGLISSILFFTTAGVRVLGAKRIAAEIANRSIIAKFSLALIARFGLFILALCLFFLKDAPNYIWIVWMILAAILFISDGYASIDFRYILSQNEHFSFGRIGSFLNIGKRGTIAITSLIALQIPSGDWRTLGLILCVPIFFGIVSMAWLLFFVNTNPFLLLERQTSVSEKSTEIWRTGKEVRALALYLFAFNLFFGANGLMVIKAITSYKLELYAINPLTIFYASFVFTNVVTMIYPKLAERFSDWRSICLLYILTAGFCIGYWGLRNNVFMFMVAALCFGMAYALQTTCVFVKLYKEIKGNNQANHLARIDTVSKLGFIVSQLSVGLLLDAGFDPLLLSATFGLASVIALGIYMGICQGLIPQHAKMRQTPGPAPHQEEPP</sequence>
<evidence type="ECO:0000256" key="1">
    <source>
        <dbReference type="SAM" id="Phobius"/>
    </source>
</evidence>
<feature type="transmembrane region" description="Helical" evidence="1">
    <location>
        <begin position="68"/>
        <end position="92"/>
    </location>
</feature>
<dbReference type="SUPFAM" id="SSF103473">
    <property type="entry name" value="MFS general substrate transporter"/>
    <property type="match status" value="1"/>
</dbReference>
<protein>
    <recommendedName>
        <fullName evidence="4">MFS transporter</fullName>
    </recommendedName>
</protein>
<organism evidence="2 3">
    <name type="scientific">Collimonas rhizosphaerae</name>
    <dbReference type="NCBI Taxonomy" id="3126357"/>
    <lineage>
        <taxon>Bacteria</taxon>
        <taxon>Pseudomonadati</taxon>
        <taxon>Pseudomonadota</taxon>
        <taxon>Betaproteobacteria</taxon>
        <taxon>Burkholderiales</taxon>
        <taxon>Oxalobacteraceae</taxon>
        <taxon>Collimonas</taxon>
    </lineage>
</organism>
<evidence type="ECO:0000313" key="3">
    <source>
        <dbReference type="Proteomes" id="UP001495910"/>
    </source>
</evidence>
<feature type="transmembrane region" description="Helical" evidence="1">
    <location>
        <begin position="283"/>
        <end position="301"/>
    </location>
</feature>
<dbReference type="Proteomes" id="UP001495910">
    <property type="component" value="Unassembled WGS sequence"/>
</dbReference>
<keyword evidence="3" id="KW-1185">Reference proteome</keyword>
<name>A0ABU9PZ83_9BURK</name>
<keyword evidence="1" id="KW-0472">Membrane</keyword>
<feature type="transmembrane region" description="Helical" evidence="1">
    <location>
        <begin position="307"/>
        <end position="331"/>
    </location>
</feature>
<dbReference type="EMBL" id="JBANDC010000013">
    <property type="protein sequence ID" value="MEM4989320.1"/>
    <property type="molecule type" value="Genomic_DNA"/>
</dbReference>
<dbReference type="Gene3D" id="1.20.1250.20">
    <property type="entry name" value="MFS general substrate transporter like domains"/>
    <property type="match status" value="1"/>
</dbReference>
<feature type="transmembrane region" description="Helical" evidence="1">
    <location>
        <begin position="250"/>
        <end position="271"/>
    </location>
</feature>
<proteinExistence type="predicted"/>
<keyword evidence="1" id="KW-0812">Transmembrane</keyword>
<dbReference type="RefSeq" id="WP_342830567.1">
    <property type="nucleotide sequence ID" value="NZ_JBANDC010000013.1"/>
</dbReference>
<comment type="caution">
    <text evidence="2">The sequence shown here is derived from an EMBL/GenBank/DDBJ whole genome shotgun (WGS) entry which is preliminary data.</text>
</comment>
<feature type="transmembrane region" description="Helical" evidence="1">
    <location>
        <begin position="7"/>
        <end position="31"/>
    </location>
</feature>
<keyword evidence="1" id="KW-1133">Transmembrane helix</keyword>
<reference evidence="2 3" key="1">
    <citation type="submission" date="2024-02" db="EMBL/GenBank/DDBJ databases">
        <title>Draft genome sequence of Collimonas sp. strain H4R21, an effective mineral-weathering bacterial strain isolated from the beech rhizosphere.</title>
        <authorList>
            <person name="Morin E."/>
            <person name="Uroz S."/>
            <person name="Leveau J.H.J."/>
            <person name="Kumar R."/>
            <person name="Rey M.W."/>
            <person name="Pham J."/>
        </authorList>
    </citation>
    <scope>NUCLEOTIDE SEQUENCE [LARGE SCALE GENOMIC DNA]</scope>
    <source>
        <strain evidence="2 3">H4R21</strain>
    </source>
</reference>
<evidence type="ECO:0000313" key="2">
    <source>
        <dbReference type="EMBL" id="MEM4989320.1"/>
    </source>
</evidence>
<accession>A0ABU9PZ83</accession>
<feature type="transmembrane region" description="Helical" evidence="1">
    <location>
        <begin position="219"/>
        <end position="238"/>
    </location>
</feature>
<gene>
    <name evidence="2" type="ORF">V8G57_18180</name>
</gene>
<feature type="transmembrane region" description="Helical" evidence="1">
    <location>
        <begin position="37"/>
        <end position="56"/>
    </location>
</feature>
<dbReference type="InterPro" id="IPR036259">
    <property type="entry name" value="MFS_trans_sf"/>
</dbReference>
<feature type="transmembrane region" description="Helical" evidence="1">
    <location>
        <begin position="352"/>
        <end position="369"/>
    </location>
</feature>